<evidence type="ECO:0000313" key="14">
    <source>
        <dbReference type="EMBL" id="WWC89715.1"/>
    </source>
</evidence>
<comment type="catalytic activity">
    <reaction evidence="11">
        <text>an N-acetyl-alpha-D-glucosaminyl-diphospho-di-trans,poly-cis-dolichol + UDP-N-acetyl-alpha-D-glucosamine = an N,N'-diacetylchitobiosyl-diphospho-di-trans,poly-cis-dolichol + UDP + H(+)</text>
        <dbReference type="Rhea" id="RHEA:23380"/>
        <dbReference type="Rhea" id="RHEA-COMP:19507"/>
        <dbReference type="Rhea" id="RHEA-COMP:19510"/>
        <dbReference type="ChEBI" id="CHEBI:15378"/>
        <dbReference type="ChEBI" id="CHEBI:57269"/>
        <dbReference type="ChEBI" id="CHEBI:57705"/>
        <dbReference type="ChEBI" id="CHEBI:58223"/>
        <dbReference type="ChEBI" id="CHEBI:58427"/>
        <dbReference type="EC" id="2.4.1.141"/>
    </reaction>
</comment>
<dbReference type="PANTHER" id="PTHR12867">
    <property type="entry name" value="GLYCOSYL TRANSFERASE-RELATED"/>
    <property type="match status" value="1"/>
</dbReference>
<accession>A0AAX4JYS1</accession>
<evidence type="ECO:0000256" key="6">
    <source>
        <dbReference type="ARBA" id="ARBA00022676"/>
    </source>
</evidence>
<evidence type="ECO:0000256" key="3">
    <source>
        <dbReference type="ARBA" id="ARBA00011198"/>
    </source>
</evidence>
<dbReference type="Gene3D" id="3.40.50.2000">
    <property type="entry name" value="Glycogen Phosphorylase B"/>
    <property type="match status" value="1"/>
</dbReference>
<evidence type="ECO:0000256" key="4">
    <source>
        <dbReference type="ARBA" id="ARBA00012614"/>
    </source>
</evidence>
<keyword evidence="8 12" id="KW-0256">Endoplasmic reticulum</keyword>
<dbReference type="InterPro" id="IPR039042">
    <property type="entry name" value="Alg13-like"/>
</dbReference>
<name>A0AAX4JYS1_9TREE</name>
<evidence type="ECO:0000256" key="7">
    <source>
        <dbReference type="ARBA" id="ARBA00022679"/>
    </source>
</evidence>
<dbReference type="Proteomes" id="UP001355207">
    <property type="component" value="Chromosome 6"/>
</dbReference>
<evidence type="ECO:0000256" key="5">
    <source>
        <dbReference type="ARBA" id="ARBA00017468"/>
    </source>
</evidence>
<dbReference type="EC" id="2.4.1.141" evidence="4 12"/>
<keyword evidence="7 12" id="KW-0808">Transferase</keyword>
<dbReference type="InterPro" id="IPR007235">
    <property type="entry name" value="Glyco_trans_28_C"/>
</dbReference>
<evidence type="ECO:0000256" key="11">
    <source>
        <dbReference type="ARBA" id="ARBA00048184"/>
    </source>
</evidence>
<gene>
    <name evidence="12" type="primary">ALG13</name>
    <name evidence="14" type="ORF">L201_004640</name>
</gene>
<reference evidence="14 15" key="1">
    <citation type="submission" date="2024-01" db="EMBL/GenBank/DDBJ databases">
        <title>Comparative genomics of Cryptococcus and Kwoniella reveals pathogenesis evolution and contrasting modes of karyotype evolution via chromosome fusion or intercentromeric recombination.</title>
        <authorList>
            <person name="Coelho M.A."/>
            <person name="David-Palma M."/>
            <person name="Shea T."/>
            <person name="Bowers K."/>
            <person name="McGinley-Smith S."/>
            <person name="Mohammad A.W."/>
            <person name="Gnirke A."/>
            <person name="Yurkov A.M."/>
            <person name="Nowrousian M."/>
            <person name="Sun S."/>
            <person name="Cuomo C.A."/>
            <person name="Heitman J."/>
        </authorList>
    </citation>
    <scope>NUCLEOTIDE SEQUENCE [LARGE SCALE GENOMIC DNA]</scope>
    <source>
        <strain evidence="14 15">CBS 6074</strain>
    </source>
</reference>
<dbReference type="PANTHER" id="PTHR12867:SF6">
    <property type="entry name" value="N-ACETYLGLUCOSAMINYLDIPHOSPHODOLICHOL N-ACETYLGLUCOSAMINYLTRANSFERASE"/>
    <property type="match status" value="1"/>
</dbReference>
<evidence type="ECO:0000256" key="10">
    <source>
        <dbReference type="ARBA" id="ARBA00032061"/>
    </source>
</evidence>
<evidence type="ECO:0000256" key="2">
    <source>
        <dbReference type="ARBA" id="ARBA00006962"/>
    </source>
</evidence>
<protein>
    <recommendedName>
        <fullName evidence="5 12">UDP-N-acetylglucosamine transferase subunit ALG13</fullName>
        <ecNumber evidence="4 12">2.4.1.141</ecNumber>
    </recommendedName>
    <alternativeName>
        <fullName evidence="10 12">Asparagine-linked glycosylation protein 13</fullName>
    </alternativeName>
</protein>
<dbReference type="GO" id="GO:0005783">
    <property type="term" value="C:endoplasmic reticulum"/>
    <property type="evidence" value="ECO:0007669"/>
    <property type="project" value="UniProtKB-SubCell"/>
</dbReference>
<sequence length="184" mass="20593">MSTILVTVGSTLFPTLTDKILSNEILLLFSEYDIHKVIIQYGKAEIKTSSLNSNISLDSEGKGSIVTKEGMIVELIRFTDKFDILVDQSDYVISHAGSGSILTTLRRTKPKPLLVVPNETLMDNHQAELADELSEKNYLMVSKVEDLHQILPKFLDSKNQSMIKPFPKMDPTKFSGILDELMGF</sequence>
<dbReference type="Pfam" id="PF04101">
    <property type="entry name" value="Glyco_tran_28_C"/>
    <property type="match status" value="1"/>
</dbReference>
<comment type="subunit">
    <text evidence="3 12">Heterodimer with ALG14 to form a functional enzyme.</text>
</comment>
<proteinExistence type="inferred from homology"/>
<organism evidence="14 15">
    <name type="scientific">Kwoniella dendrophila CBS 6074</name>
    <dbReference type="NCBI Taxonomy" id="1295534"/>
    <lineage>
        <taxon>Eukaryota</taxon>
        <taxon>Fungi</taxon>
        <taxon>Dikarya</taxon>
        <taxon>Basidiomycota</taxon>
        <taxon>Agaricomycotina</taxon>
        <taxon>Tremellomycetes</taxon>
        <taxon>Tremellales</taxon>
        <taxon>Cryptococcaceae</taxon>
        <taxon>Kwoniella</taxon>
    </lineage>
</organism>
<keyword evidence="15" id="KW-1185">Reference proteome</keyword>
<dbReference type="GO" id="GO:0004577">
    <property type="term" value="F:N-acetylglucosaminyldiphosphodolichol N-acetylglucosaminyltransferase activity"/>
    <property type="evidence" value="ECO:0007669"/>
    <property type="project" value="UniProtKB-EC"/>
</dbReference>
<feature type="domain" description="Glycosyl transferase family 28 C-terminal" evidence="13">
    <location>
        <begin position="3"/>
        <end position="160"/>
    </location>
</feature>
<dbReference type="SUPFAM" id="SSF53756">
    <property type="entry name" value="UDP-Glycosyltransferase/glycogen phosphorylase"/>
    <property type="match status" value="1"/>
</dbReference>
<comment type="function">
    <text evidence="9 12">Involved in protein N-glycosylation. Essential for the second step of the dolichol-linked oligosaccharide pathway.</text>
</comment>
<comment type="subcellular location">
    <subcellularLocation>
        <location evidence="1 12">Endoplasmic reticulum</location>
    </subcellularLocation>
</comment>
<evidence type="ECO:0000256" key="12">
    <source>
        <dbReference type="RuleBase" id="RU362128"/>
    </source>
</evidence>
<evidence type="ECO:0000256" key="9">
    <source>
        <dbReference type="ARBA" id="ARBA00024804"/>
    </source>
</evidence>
<dbReference type="GO" id="GO:0006488">
    <property type="term" value="P:dolichol-linked oligosaccharide biosynthetic process"/>
    <property type="evidence" value="ECO:0007669"/>
    <property type="project" value="InterPro"/>
</dbReference>
<evidence type="ECO:0000256" key="8">
    <source>
        <dbReference type="ARBA" id="ARBA00022824"/>
    </source>
</evidence>
<dbReference type="EMBL" id="CP144103">
    <property type="protein sequence ID" value="WWC89715.1"/>
    <property type="molecule type" value="Genomic_DNA"/>
</dbReference>
<evidence type="ECO:0000259" key="13">
    <source>
        <dbReference type="Pfam" id="PF04101"/>
    </source>
</evidence>
<comment type="similarity">
    <text evidence="2 12">Belongs to the glycosyltransferase 28 family.</text>
</comment>
<evidence type="ECO:0000256" key="1">
    <source>
        <dbReference type="ARBA" id="ARBA00004240"/>
    </source>
</evidence>
<dbReference type="AlphaFoldDB" id="A0AAX4JYS1"/>
<keyword evidence="6 12" id="KW-0328">Glycosyltransferase</keyword>
<evidence type="ECO:0000313" key="15">
    <source>
        <dbReference type="Proteomes" id="UP001355207"/>
    </source>
</evidence>